<reference evidence="1" key="1">
    <citation type="submission" date="2022-07" db="EMBL/GenBank/DDBJ databases">
        <title>First report of Bartonella spp. in marsupials in Brazil, with a description of Bartonella harrusi sp. nov. and new proposal for taxonomic reclassification of species of the genus Bartonella.</title>
        <authorList>
            <person name="Amaral R.B."/>
        </authorList>
    </citation>
    <scope>NUCLEOTIDE SEQUENCE</scope>
    <source>
        <strain evidence="1">117A</strain>
    </source>
</reference>
<evidence type="ECO:0008006" key="3">
    <source>
        <dbReference type="Google" id="ProtNLM"/>
    </source>
</evidence>
<sequence>MFTPNIAMNGTADIWDEGDLLVPKPQSGGVGGTLPKQNFLYETREKFLDVGKFYGSAYYLHKIGYNPDREIFFLRDAYFEEQLIEKQMDNLVG</sequence>
<dbReference type="Proteomes" id="UP001059475">
    <property type="component" value="Chromosome"/>
</dbReference>
<evidence type="ECO:0000313" key="1">
    <source>
        <dbReference type="EMBL" id="UTO28816.1"/>
    </source>
</evidence>
<name>A0ABY5ETS8_9HYPH</name>
<accession>A0ABY5ETS8</accession>
<gene>
    <name evidence="1" type="ORF">NMK50_02085</name>
</gene>
<organism evidence="1 2">
    <name type="scientific">Bartonella harrusi</name>
    <dbReference type="NCBI Taxonomy" id="2961895"/>
    <lineage>
        <taxon>Bacteria</taxon>
        <taxon>Pseudomonadati</taxon>
        <taxon>Pseudomonadota</taxon>
        <taxon>Alphaproteobacteria</taxon>
        <taxon>Hyphomicrobiales</taxon>
        <taxon>Bartonellaceae</taxon>
        <taxon>Bartonella</taxon>
    </lineage>
</organism>
<keyword evidence="2" id="KW-1185">Reference proteome</keyword>
<dbReference type="EMBL" id="CP101114">
    <property type="protein sequence ID" value="UTO28816.1"/>
    <property type="molecule type" value="Genomic_DNA"/>
</dbReference>
<evidence type="ECO:0000313" key="2">
    <source>
        <dbReference type="Proteomes" id="UP001059475"/>
    </source>
</evidence>
<protein>
    <recommendedName>
        <fullName evidence="3">Phage portal protein</fullName>
    </recommendedName>
</protein>
<proteinExistence type="predicted"/>